<reference evidence="1" key="1">
    <citation type="journal article" date="2023" name="Plant J.">
        <title>Genome sequences and population genomics provide insights into the demographic history, inbreeding, and mutation load of two 'living fossil' tree species of Dipteronia.</title>
        <authorList>
            <person name="Feng Y."/>
            <person name="Comes H.P."/>
            <person name="Chen J."/>
            <person name="Zhu S."/>
            <person name="Lu R."/>
            <person name="Zhang X."/>
            <person name="Li P."/>
            <person name="Qiu J."/>
            <person name="Olsen K.M."/>
            <person name="Qiu Y."/>
        </authorList>
    </citation>
    <scope>NUCLEOTIDE SEQUENCE</scope>
    <source>
        <strain evidence="1">KIB01</strain>
    </source>
</reference>
<proteinExistence type="predicted"/>
<dbReference type="AlphaFoldDB" id="A0AAD9WL85"/>
<keyword evidence="2" id="KW-1185">Reference proteome</keyword>
<comment type="caution">
    <text evidence="1">The sequence shown here is derived from an EMBL/GenBank/DDBJ whole genome shotgun (WGS) entry which is preliminary data.</text>
</comment>
<evidence type="ECO:0000313" key="1">
    <source>
        <dbReference type="EMBL" id="KAK2635251.1"/>
    </source>
</evidence>
<organism evidence="1 2">
    <name type="scientific">Dipteronia dyeriana</name>
    <dbReference type="NCBI Taxonomy" id="168575"/>
    <lineage>
        <taxon>Eukaryota</taxon>
        <taxon>Viridiplantae</taxon>
        <taxon>Streptophyta</taxon>
        <taxon>Embryophyta</taxon>
        <taxon>Tracheophyta</taxon>
        <taxon>Spermatophyta</taxon>
        <taxon>Magnoliopsida</taxon>
        <taxon>eudicotyledons</taxon>
        <taxon>Gunneridae</taxon>
        <taxon>Pentapetalae</taxon>
        <taxon>rosids</taxon>
        <taxon>malvids</taxon>
        <taxon>Sapindales</taxon>
        <taxon>Sapindaceae</taxon>
        <taxon>Hippocastanoideae</taxon>
        <taxon>Acereae</taxon>
        <taxon>Dipteronia</taxon>
    </lineage>
</organism>
<dbReference type="SUPFAM" id="SSF53098">
    <property type="entry name" value="Ribonuclease H-like"/>
    <property type="match status" value="1"/>
</dbReference>
<dbReference type="EMBL" id="JANJYI010000009">
    <property type="protein sequence ID" value="KAK2635251.1"/>
    <property type="molecule type" value="Genomic_DNA"/>
</dbReference>
<protein>
    <submittedName>
        <fullName evidence="1">Uncharacterized protein</fullName>
    </submittedName>
</protein>
<evidence type="ECO:0000313" key="2">
    <source>
        <dbReference type="Proteomes" id="UP001280121"/>
    </source>
</evidence>
<name>A0AAD9WL85_9ROSI</name>
<sequence>MPCASQSLNLTVCDMANSCVKTVSFFGVVQRIYLLFSSSTKRWKKVQDLVHDLTLKTLSATRWESRIDSVKAIKYQTPQIREALVELHESSDNPKTKSEAESLANEFENFEFLIGMTVWYDILFSINTVSKILQSKNNCIDITIEHLKGVISFFENYRENGFTSTMIDAKSIACDMKIEPIFIKKTSNP</sequence>
<dbReference type="PANTHER" id="PTHR45749">
    <property type="match status" value="1"/>
</dbReference>
<gene>
    <name evidence="1" type="ORF">Ddye_030043</name>
</gene>
<dbReference type="Proteomes" id="UP001280121">
    <property type="component" value="Unassembled WGS sequence"/>
</dbReference>
<dbReference type="InterPro" id="IPR012337">
    <property type="entry name" value="RNaseH-like_sf"/>
</dbReference>
<accession>A0AAD9WL85</accession>
<dbReference type="PANTHER" id="PTHR45749:SF35">
    <property type="entry name" value="AC-LIKE TRANSPOSASE-RELATED"/>
    <property type="match status" value="1"/>
</dbReference>